<evidence type="ECO:0000313" key="1">
    <source>
        <dbReference type="EMBL" id="SEP58002.1"/>
    </source>
</evidence>
<proteinExistence type="predicted"/>
<accession>A0A1H8Z108</accession>
<sequence length="31" mass="3504">MAERFAEAGVRREDILIAVTENGFEDWYAGS</sequence>
<name>A0A1H8Z108_9ACTN</name>
<protein>
    <submittedName>
        <fullName evidence="1">Uncharacterized protein</fullName>
    </submittedName>
</protein>
<dbReference type="EMBL" id="FOFA01000001">
    <property type="protein sequence ID" value="SEP58002.1"/>
    <property type="molecule type" value="Genomic_DNA"/>
</dbReference>
<dbReference type="InterPro" id="IPR014347">
    <property type="entry name" value="Tautomerase/MIF_sf"/>
</dbReference>
<gene>
    <name evidence="1" type="ORF">SAMN05421756_10143</name>
</gene>
<dbReference type="Gene3D" id="3.30.429.10">
    <property type="entry name" value="Macrophage Migration Inhibitory Factor"/>
    <property type="match status" value="1"/>
</dbReference>
<reference evidence="2" key="1">
    <citation type="submission" date="2016-10" db="EMBL/GenBank/DDBJ databases">
        <authorList>
            <person name="Varghese N."/>
            <person name="Submissions S."/>
        </authorList>
    </citation>
    <scope>NUCLEOTIDE SEQUENCE [LARGE SCALE GENOMIC DNA]</scope>
    <source>
        <strain evidence="2">CGMCC 4.6856</strain>
    </source>
</reference>
<evidence type="ECO:0000313" key="2">
    <source>
        <dbReference type="Proteomes" id="UP000198504"/>
    </source>
</evidence>
<keyword evidence="2" id="KW-1185">Reference proteome</keyword>
<dbReference type="AlphaFoldDB" id="A0A1H8Z108"/>
<dbReference type="Proteomes" id="UP000198504">
    <property type="component" value="Unassembled WGS sequence"/>
</dbReference>
<organism evidence="1 2">
    <name type="scientific">Microlunatus flavus</name>
    <dbReference type="NCBI Taxonomy" id="1036181"/>
    <lineage>
        <taxon>Bacteria</taxon>
        <taxon>Bacillati</taxon>
        <taxon>Actinomycetota</taxon>
        <taxon>Actinomycetes</taxon>
        <taxon>Propionibacteriales</taxon>
        <taxon>Propionibacteriaceae</taxon>
        <taxon>Microlunatus</taxon>
    </lineage>
</organism>